<dbReference type="Pfam" id="PF00534">
    <property type="entry name" value="Glycos_transf_1"/>
    <property type="match status" value="1"/>
</dbReference>
<reference evidence="3 4" key="1">
    <citation type="submission" date="2016-11" db="EMBL/GenBank/DDBJ databases">
        <title>Draft Genome Sequences of Nine Cyanobacterial Strains from Diverse Habitats.</title>
        <authorList>
            <person name="Zhu T."/>
            <person name="Hou S."/>
            <person name="Lu X."/>
            <person name="Hess W.R."/>
        </authorList>
    </citation>
    <scope>NUCLEOTIDE SEQUENCE [LARGE SCALE GENOMIC DNA]</scope>
    <source>
        <strain evidence="3 4">NIES-30</strain>
    </source>
</reference>
<dbReference type="OrthoDB" id="73743at2"/>
<evidence type="ECO:0000313" key="4">
    <source>
        <dbReference type="Proteomes" id="UP000185557"/>
    </source>
</evidence>
<keyword evidence="3" id="KW-0808">Transferase</keyword>
<dbReference type="EMBL" id="MRCG01000006">
    <property type="protein sequence ID" value="OKH48415.1"/>
    <property type="molecule type" value="Genomic_DNA"/>
</dbReference>
<feature type="domain" description="Glycosyltransferase subfamily 4-like N-terminal" evidence="2">
    <location>
        <begin position="62"/>
        <end position="185"/>
    </location>
</feature>
<comment type="caution">
    <text evidence="3">The sequence shown here is derived from an EMBL/GenBank/DDBJ whole genome shotgun (WGS) entry which is preliminary data.</text>
</comment>
<dbReference type="Gene3D" id="3.40.50.2000">
    <property type="entry name" value="Glycogen Phosphorylase B"/>
    <property type="match status" value="2"/>
</dbReference>
<organism evidence="3 4">
    <name type="scientific">Phormidium tenue NIES-30</name>
    <dbReference type="NCBI Taxonomy" id="549789"/>
    <lineage>
        <taxon>Bacteria</taxon>
        <taxon>Bacillati</taxon>
        <taxon>Cyanobacteriota</taxon>
        <taxon>Cyanophyceae</taxon>
        <taxon>Oscillatoriophycideae</taxon>
        <taxon>Oscillatoriales</taxon>
        <taxon>Oscillatoriaceae</taxon>
        <taxon>Phormidium</taxon>
    </lineage>
</organism>
<evidence type="ECO:0000259" key="2">
    <source>
        <dbReference type="Pfam" id="PF13439"/>
    </source>
</evidence>
<dbReference type="PANTHER" id="PTHR45947:SF14">
    <property type="entry name" value="SLL1723 PROTEIN"/>
    <property type="match status" value="1"/>
</dbReference>
<dbReference type="GO" id="GO:0016757">
    <property type="term" value="F:glycosyltransferase activity"/>
    <property type="evidence" value="ECO:0007669"/>
    <property type="project" value="InterPro"/>
</dbReference>
<dbReference type="PANTHER" id="PTHR45947">
    <property type="entry name" value="SULFOQUINOVOSYL TRANSFERASE SQD2"/>
    <property type="match status" value="1"/>
</dbReference>
<keyword evidence="4" id="KW-1185">Reference proteome</keyword>
<dbReference type="InterPro" id="IPR001296">
    <property type="entry name" value="Glyco_trans_1"/>
</dbReference>
<dbReference type="Proteomes" id="UP000185557">
    <property type="component" value="Unassembled WGS sequence"/>
</dbReference>
<dbReference type="AlphaFoldDB" id="A0A1U7J699"/>
<dbReference type="SUPFAM" id="SSF53756">
    <property type="entry name" value="UDP-Glycosyltransferase/glycogen phosphorylase"/>
    <property type="match status" value="1"/>
</dbReference>
<feature type="domain" description="Glycosyl transferase family 1" evidence="1">
    <location>
        <begin position="192"/>
        <end position="354"/>
    </location>
</feature>
<name>A0A1U7J699_9CYAN</name>
<dbReference type="InterPro" id="IPR028098">
    <property type="entry name" value="Glyco_trans_4-like_N"/>
</dbReference>
<evidence type="ECO:0000313" key="3">
    <source>
        <dbReference type="EMBL" id="OKH48415.1"/>
    </source>
</evidence>
<accession>A0A1U7J699</accession>
<evidence type="ECO:0000259" key="1">
    <source>
        <dbReference type="Pfam" id="PF00534"/>
    </source>
</evidence>
<sequence>MSHLKKKNVVIFNSILLAKSETFIKTQAESLKKHNYFFAGSRSIEGISLPPQKLITVNRGGILGFFSEGLFKVSGFAPRFYQDLRKLEPSLIHAHFGLSGSLALPIAAKMKLPLVVTFHGSDATSTDQYARKASLNHRIYLRRREQLKKDTTTFIAVSNFIKAKLLEKGFPDKKIVVHYIGVDIEKFTPKIAVKRKLNILFVGRLTEKKGLEYLIQAMAKVEMIMPEIELLIVGDGPLRQPLEKLASQTLSNYKFLGSQPHDKIRDLMNESMLLAAPSVTSSTGDSEGLPMVILEALAMGLPIVSSFHAGIPEAVLHGKNGLLAQEKDFGTIADHILSILQNQTLWQEFSMAGRSHVVENFDLRSQAIKLEEIYSKAVEEATPST</sequence>
<proteinExistence type="predicted"/>
<dbReference type="InterPro" id="IPR050194">
    <property type="entry name" value="Glycosyltransferase_grp1"/>
</dbReference>
<dbReference type="STRING" id="549789.NIES30_10355"/>
<dbReference type="RefSeq" id="WP_073608342.1">
    <property type="nucleotide sequence ID" value="NZ_MRCG01000006.1"/>
</dbReference>
<protein>
    <submittedName>
        <fullName evidence="3">Glycosyl transferase</fullName>
    </submittedName>
</protein>
<gene>
    <name evidence="3" type="ORF">NIES30_10355</name>
</gene>
<dbReference type="Pfam" id="PF13439">
    <property type="entry name" value="Glyco_transf_4"/>
    <property type="match status" value="1"/>
</dbReference>